<proteinExistence type="predicted"/>
<organism evidence="4 5">
    <name type="scientific">Drosophila ananassae</name>
    <name type="common">Fruit fly</name>
    <dbReference type="NCBI Taxonomy" id="7217"/>
    <lineage>
        <taxon>Eukaryota</taxon>
        <taxon>Metazoa</taxon>
        <taxon>Ecdysozoa</taxon>
        <taxon>Arthropoda</taxon>
        <taxon>Hexapoda</taxon>
        <taxon>Insecta</taxon>
        <taxon>Pterygota</taxon>
        <taxon>Neoptera</taxon>
        <taxon>Endopterygota</taxon>
        <taxon>Diptera</taxon>
        <taxon>Brachycera</taxon>
        <taxon>Muscomorpha</taxon>
        <taxon>Ephydroidea</taxon>
        <taxon>Drosophilidae</taxon>
        <taxon>Drosophila</taxon>
        <taxon>Sophophora</taxon>
    </lineage>
</organism>
<dbReference type="InterPro" id="IPR002075">
    <property type="entry name" value="NTF2_dom"/>
</dbReference>
<keyword evidence="2" id="KW-0653">Protein transport</keyword>
<dbReference type="eggNOG" id="KOG2104">
    <property type="taxonomic scope" value="Eukaryota"/>
</dbReference>
<reference evidence="4 5" key="1">
    <citation type="journal article" date="2007" name="Nature">
        <title>Evolution of genes and genomes on the Drosophila phylogeny.</title>
        <authorList>
            <consortium name="Drosophila 12 Genomes Consortium"/>
            <person name="Clark A.G."/>
            <person name="Eisen M.B."/>
            <person name="Smith D.R."/>
            <person name="Bergman C.M."/>
            <person name="Oliver B."/>
            <person name="Markow T.A."/>
            <person name="Kaufman T.C."/>
            <person name="Kellis M."/>
            <person name="Gelbart W."/>
            <person name="Iyer V.N."/>
            <person name="Pollard D.A."/>
            <person name="Sackton T.B."/>
            <person name="Larracuente A.M."/>
            <person name="Singh N.D."/>
            <person name="Abad J.P."/>
            <person name="Abt D.N."/>
            <person name="Adryan B."/>
            <person name="Aguade M."/>
            <person name="Akashi H."/>
            <person name="Anderson W.W."/>
            <person name="Aquadro C.F."/>
            <person name="Ardell D.H."/>
            <person name="Arguello R."/>
            <person name="Artieri C.G."/>
            <person name="Barbash D.A."/>
            <person name="Barker D."/>
            <person name="Barsanti P."/>
            <person name="Batterham P."/>
            <person name="Batzoglou S."/>
            <person name="Begun D."/>
            <person name="Bhutkar A."/>
            <person name="Blanco E."/>
            <person name="Bosak S.A."/>
            <person name="Bradley R.K."/>
            <person name="Brand A.D."/>
            <person name="Brent M.R."/>
            <person name="Brooks A.N."/>
            <person name="Brown R.H."/>
            <person name="Butlin R.K."/>
            <person name="Caggese C."/>
            <person name="Calvi B.R."/>
            <person name="Bernardo de Carvalho A."/>
            <person name="Caspi A."/>
            <person name="Castrezana S."/>
            <person name="Celniker S.E."/>
            <person name="Chang J.L."/>
            <person name="Chapple C."/>
            <person name="Chatterji S."/>
            <person name="Chinwalla A."/>
            <person name="Civetta A."/>
            <person name="Clifton S.W."/>
            <person name="Comeron J.M."/>
            <person name="Costello J.C."/>
            <person name="Coyne J.A."/>
            <person name="Daub J."/>
            <person name="David R.G."/>
            <person name="Delcher A.L."/>
            <person name="Delehaunty K."/>
            <person name="Do C.B."/>
            <person name="Ebling H."/>
            <person name="Edwards K."/>
            <person name="Eickbush T."/>
            <person name="Evans J.D."/>
            <person name="Filipski A."/>
            <person name="Findeiss S."/>
            <person name="Freyhult E."/>
            <person name="Fulton L."/>
            <person name="Fulton R."/>
            <person name="Garcia A.C."/>
            <person name="Gardiner A."/>
            <person name="Garfield D.A."/>
            <person name="Garvin B.E."/>
            <person name="Gibson G."/>
            <person name="Gilbert D."/>
            <person name="Gnerre S."/>
            <person name="Godfrey J."/>
            <person name="Good R."/>
            <person name="Gotea V."/>
            <person name="Gravely B."/>
            <person name="Greenberg A.J."/>
            <person name="Griffiths-Jones S."/>
            <person name="Gross S."/>
            <person name="Guigo R."/>
            <person name="Gustafson E.A."/>
            <person name="Haerty W."/>
            <person name="Hahn M.W."/>
            <person name="Halligan D.L."/>
            <person name="Halpern A.L."/>
            <person name="Halter G.M."/>
            <person name="Han M.V."/>
            <person name="Heger A."/>
            <person name="Hillier L."/>
            <person name="Hinrichs A.S."/>
            <person name="Holmes I."/>
            <person name="Hoskins R.A."/>
            <person name="Hubisz M.J."/>
            <person name="Hultmark D."/>
            <person name="Huntley M.A."/>
            <person name="Jaffe D.B."/>
            <person name="Jagadeeshan S."/>
            <person name="Jeck W.R."/>
            <person name="Johnson J."/>
            <person name="Jones C.D."/>
            <person name="Jordan W.C."/>
            <person name="Karpen G.H."/>
            <person name="Kataoka E."/>
            <person name="Keightley P.D."/>
            <person name="Kheradpour P."/>
            <person name="Kirkness E.F."/>
            <person name="Koerich L.B."/>
            <person name="Kristiansen K."/>
            <person name="Kudrna D."/>
            <person name="Kulathinal R.J."/>
            <person name="Kumar S."/>
            <person name="Kwok R."/>
            <person name="Lander E."/>
            <person name="Langley C.H."/>
            <person name="Lapoint R."/>
            <person name="Lazzaro B.P."/>
            <person name="Lee S.J."/>
            <person name="Levesque L."/>
            <person name="Li R."/>
            <person name="Lin C.F."/>
            <person name="Lin M.F."/>
            <person name="Lindblad-Toh K."/>
            <person name="Llopart A."/>
            <person name="Long M."/>
            <person name="Low L."/>
            <person name="Lozovsky E."/>
            <person name="Lu J."/>
            <person name="Luo M."/>
            <person name="Machado C.A."/>
            <person name="Makalowski W."/>
            <person name="Marzo M."/>
            <person name="Matsuda M."/>
            <person name="Matzkin L."/>
            <person name="McAllister B."/>
            <person name="McBride C.S."/>
            <person name="McKernan B."/>
            <person name="McKernan K."/>
            <person name="Mendez-Lago M."/>
            <person name="Minx P."/>
            <person name="Mollenhauer M.U."/>
            <person name="Montooth K."/>
            <person name="Mount S.M."/>
            <person name="Mu X."/>
            <person name="Myers E."/>
            <person name="Negre B."/>
            <person name="Newfeld S."/>
            <person name="Nielsen R."/>
            <person name="Noor M.A."/>
            <person name="O'Grady P."/>
            <person name="Pachter L."/>
            <person name="Papaceit M."/>
            <person name="Parisi M.J."/>
            <person name="Parisi M."/>
            <person name="Parts L."/>
            <person name="Pedersen J.S."/>
            <person name="Pesole G."/>
            <person name="Phillippy A.M."/>
            <person name="Ponting C.P."/>
            <person name="Pop M."/>
            <person name="Porcelli D."/>
            <person name="Powell J.R."/>
            <person name="Prohaska S."/>
            <person name="Pruitt K."/>
            <person name="Puig M."/>
            <person name="Quesneville H."/>
            <person name="Ram K.R."/>
            <person name="Rand D."/>
            <person name="Rasmussen M.D."/>
            <person name="Reed L.K."/>
            <person name="Reenan R."/>
            <person name="Reily A."/>
            <person name="Remington K.A."/>
            <person name="Rieger T.T."/>
            <person name="Ritchie M.G."/>
            <person name="Robin C."/>
            <person name="Rogers Y.H."/>
            <person name="Rohde C."/>
            <person name="Rozas J."/>
            <person name="Rubenfield M.J."/>
            <person name="Ruiz A."/>
            <person name="Russo S."/>
            <person name="Salzberg S.L."/>
            <person name="Sanchez-Gracia A."/>
            <person name="Saranga D.J."/>
            <person name="Sato H."/>
            <person name="Schaeffer S.W."/>
            <person name="Schatz M.C."/>
            <person name="Schlenke T."/>
            <person name="Schwartz R."/>
            <person name="Segarra C."/>
            <person name="Singh R.S."/>
            <person name="Sirot L."/>
            <person name="Sirota M."/>
            <person name="Sisneros N.B."/>
            <person name="Smith C.D."/>
            <person name="Smith T.F."/>
            <person name="Spieth J."/>
            <person name="Stage D.E."/>
            <person name="Stark A."/>
            <person name="Stephan W."/>
            <person name="Strausberg R.L."/>
            <person name="Strempel S."/>
            <person name="Sturgill D."/>
            <person name="Sutton G."/>
            <person name="Sutton G.G."/>
            <person name="Tao W."/>
            <person name="Teichmann S."/>
            <person name="Tobari Y.N."/>
            <person name="Tomimura Y."/>
            <person name="Tsolas J.M."/>
            <person name="Valente V.L."/>
            <person name="Venter E."/>
            <person name="Venter J.C."/>
            <person name="Vicario S."/>
            <person name="Vieira F.G."/>
            <person name="Vilella A.J."/>
            <person name="Villasante A."/>
            <person name="Walenz B."/>
            <person name="Wang J."/>
            <person name="Wasserman M."/>
            <person name="Watts T."/>
            <person name="Wilson D."/>
            <person name="Wilson R.K."/>
            <person name="Wing R.A."/>
            <person name="Wolfner M.F."/>
            <person name="Wong A."/>
            <person name="Wong G.K."/>
            <person name="Wu C.I."/>
            <person name="Wu G."/>
            <person name="Yamamoto D."/>
            <person name="Yang H.P."/>
            <person name="Yang S.P."/>
            <person name="Yorke J.A."/>
            <person name="Yoshida K."/>
            <person name="Zdobnov E."/>
            <person name="Zhang P."/>
            <person name="Zhang Y."/>
            <person name="Zimin A.V."/>
            <person name="Baldwin J."/>
            <person name="Abdouelleil A."/>
            <person name="Abdulkadir J."/>
            <person name="Abebe A."/>
            <person name="Abera B."/>
            <person name="Abreu J."/>
            <person name="Acer S.C."/>
            <person name="Aftuck L."/>
            <person name="Alexander A."/>
            <person name="An P."/>
            <person name="Anderson E."/>
            <person name="Anderson S."/>
            <person name="Arachi H."/>
            <person name="Azer M."/>
            <person name="Bachantsang P."/>
            <person name="Barry A."/>
            <person name="Bayul T."/>
            <person name="Berlin A."/>
            <person name="Bessette D."/>
            <person name="Bloom T."/>
            <person name="Blye J."/>
            <person name="Boguslavskiy L."/>
            <person name="Bonnet C."/>
            <person name="Boukhgalter B."/>
            <person name="Bourzgui I."/>
            <person name="Brown A."/>
            <person name="Cahill P."/>
            <person name="Channer S."/>
            <person name="Cheshatsang Y."/>
            <person name="Chuda L."/>
            <person name="Citroen M."/>
            <person name="Collymore A."/>
            <person name="Cooke P."/>
            <person name="Costello M."/>
            <person name="D'Aco K."/>
            <person name="Daza R."/>
            <person name="De Haan G."/>
            <person name="DeGray S."/>
            <person name="DeMaso C."/>
            <person name="Dhargay N."/>
            <person name="Dooley K."/>
            <person name="Dooley E."/>
            <person name="Doricent M."/>
            <person name="Dorje P."/>
            <person name="Dorjee K."/>
            <person name="Dupes A."/>
            <person name="Elong R."/>
            <person name="Falk J."/>
            <person name="Farina A."/>
            <person name="Faro S."/>
            <person name="Ferguson D."/>
            <person name="Fisher S."/>
            <person name="Foley C.D."/>
            <person name="Franke A."/>
            <person name="Friedrich D."/>
            <person name="Gadbois L."/>
            <person name="Gearin G."/>
            <person name="Gearin C.R."/>
            <person name="Giannoukos G."/>
            <person name="Goode T."/>
            <person name="Graham J."/>
            <person name="Grandbois E."/>
            <person name="Grewal S."/>
            <person name="Gyaltsen K."/>
            <person name="Hafez N."/>
            <person name="Hagos B."/>
            <person name="Hall J."/>
            <person name="Henson C."/>
            <person name="Hollinger A."/>
            <person name="Honan T."/>
            <person name="Huard M.D."/>
            <person name="Hughes L."/>
            <person name="Hurhula B."/>
            <person name="Husby M.E."/>
            <person name="Kamat A."/>
            <person name="Kanga B."/>
            <person name="Kashin S."/>
            <person name="Khazanovich D."/>
            <person name="Kisner P."/>
            <person name="Lance K."/>
            <person name="Lara M."/>
            <person name="Lee W."/>
            <person name="Lennon N."/>
            <person name="Letendre F."/>
            <person name="LeVine R."/>
            <person name="Lipovsky A."/>
            <person name="Liu X."/>
            <person name="Liu J."/>
            <person name="Liu S."/>
            <person name="Lokyitsang T."/>
            <person name="Lokyitsang Y."/>
            <person name="Lubonja R."/>
            <person name="Lui A."/>
            <person name="MacDonald P."/>
            <person name="Magnisalis V."/>
            <person name="Maru K."/>
            <person name="Matthews C."/>
            <person name="McCusker W."/>
            <person name="McDonough S."/>
            <person name="Mehta T."/>
            <person name="Meldrim J."/>
            <person name="Meneus L."/>
            <person name="Mihai O."/>
            <person name="Mihalev A."/>
            <person name="Mihova T."/>
            <person name="Mittelman R."/>
            <person name="Mlenga V."/>
            <person name="Montmayeur A."/>
            <person name="Mulrain L."/>
            <person name="Navidi A."/>
            <person name="Naylor J."/>
            <person name="Negash T."/>
            <person name="Nguyen T."/>
            <person name="Nguyen N."/>
            <person name="Nicol R."/>
            <person name="Norbu C."/>
            <person name="Norbu N."/>
            <person name="Novod N."/>
            <person name="O'Neill B."/>
            <person name="Osman S."/>
            <person name="Markiewicz E."/>
            <person name="Oyono O.L."/>
            <person name="Patti C."/>
            <person name="Phunkhang P."/>
            <person name="Pierre F."/>
            <person name="Priest M."/>
            <person name="Raghuraman S."/>
            <person name="Rege F."/>
            <person name="Reyes R."/>
            <person name="Rise C."/>
            <person name="Rogov P."/>
            <person name="Ross K."/>
            <person name="Ryan E."/>
            <person name="Settipalli S."/>
            <person name="Shea T."/>
            <person name="Sherpa N."/>
            <person name="Shi L."/>
            <person name="Shih D."/>
            <person name="Sparrow T."/>
            <person name="Spaulding J."/>
            <person name="Stalker J."/>
            <person name="Stange-Thomann N."/>
            <person name="Stavropoulos S."/>
            <person name="Stone C."/>
            <person name="Strader C."/>
            <person name="Tesfaye S."/>
            <person name="Thomson T."/>
            <person name="Thoulutsang Y."/>
            <person name="Thoulutsang D."/>
            <person name="Topham K."/>
            <person name="Topping I."/>
            <person name="Tsamla T."/>
            <person name="Vassiliev H."/>
            <person name="Vo A."/>
            <person name="Wangchuk T."/>
            <person name="Wangdi T."/>
            <person name="Weiand M."/>
            <person name="Wilkinson J."/>
            <person name="Wilson A."/>
            <person name="Yadav S."/>
            <person name="Young G."/>
            <person name="Yu Q."/>
            <person name="Zembek L."/>
            <person name="Zhong D."/>
            <person name="Zimmer A."/>
            <person name="Zwirko Z."/>
            <person name="Jaffe D.B."/>
            <person name="Alvarez P."/>
            <person name="Brockman W."/>
            <person name="Butler J."/>
            <person name="Chin C."/>
            <person name="Gnerre S."/>
            <person name="Grabherr M."/>
            <person name="Kleber M."/>
            <person name="Mauceli E."/>
            <person name="MacCallum I."/>
        </authorList>
    </citation>
    <scope>NUCLEOTIDE SEQUENCE [LARGE SCALE GENOMIC DNA]</scope>
    <source>
        <strain evidence="5">Tucson 14024-0371.13</strain>
    </source>
</reference>
<dbReference type="FunFam" id="3.10.450.50:FF:000005">
    <property type="entry name" value="Nuclear transport factor 2"/>
    <property type="match status" value="1"/>
</dbReference>
<name>B3M3R6_DROAN</name>
<dbReference type="Pfam" id="PF02136">
    <property type="entry name" value="NTF2"/>
    <property type="match status" value="1"/>
</dbReference>
<evidence type="ECO:0000313" key="5">
    <source>
        <dbReference type="Proteomes" id="UP000007801"/>
    </source>
</evidence>
<gene>
    <name evidence="4" type="primary">Dana\GF23973</name>
    <name evidence="4" type="synonym">dana_GLEANR_8734</name>
    <name evidence="4" type="ORF">GF23973</name>
</gene>
<sequence>MPLNPHYEPMGQEFVKQYYVIFDNPATRALTATFFSHNDSFMTFEGEQVLGYYKIFEKVKSLPFQKVNRTLTNVDCQPTGDGGILMSVLGRLQCDDDPSLSFSQIFVLKPDTSPNAYYLSHDIFRLNIHDTE</sequence>
<protein>
    <recommendedName>
        <fullName evidence="2">NTF2-related export protein</fullName>
    </recommendedName>
</protein>
<feature type="domain" description="NTF2" evidence="3">
    <location>
        <begin position="10"/>
        <end position="126"/>
    </location>
</feature>
<dbReference type="GO" id="GO:0005737">
    <property type="term" value="C:cytoplasm"/>
    <property type="evidence" value="ECO:0007669"/>
    <property type="project" value="UniProtKB-SubCell"/>
</dbReference>
<dbReference type="SUPFAM" id="SSF54427">
    <property type="entry name" value="NTF2-like"/>
    <property type="match status" value="1"/>
</dbReference>
<accession>B3M3R6</accession>
<evidence type="ECO:0000256" key="2">
    <source>
        <dbReference type="RuleBase" id="RU369002"/>
    </source>
</evidence>
<keyword evidence="2" id="KW-0539">Nucleus</keyword>
<dbReference type="KEGG" id="dan:6506609"/>
<dbReference type="EMBL" id="CH902618">
    <property type="protein sequence ID" value="EDV40359.1"/>
    <property type="molecule type" value="Genomic_DNA"/>
</dbReference>
<keyword evidence="1 2" id="KW-0963">Cytoplasm</keyword>
<keyword evidence="2" id="KW-0813">Transport</keyword>
<dbReference type="PROSITE" id="PS50177">
    <property type="entry name" value="NTF2_DOMAIN"/>
    <property type="match status" value="1"/>
</dbReference>
<evidence type="ECO:0000256" key="1">
    <source>
        <dbReference type="ARBA" id="ARBA00022490"/>
    </source>
</evidence>
<dbReference type="STRING" id="7217.B3M3R6"/>
<dbReference type="InParanoid" id="B3M3R6"/>
<dbReference type="OrthoDB" id="6507044at2759"/>
<evidence type="ECO:0000313" key="4">
    <source>
        <dbReference type="EMBL" id="EDV40359.1"/>
    </source>
</evidence>
<dbReference type="InterPro" id="IPR045875">
    <property type="entry name" value="NTF2"/>
</dbReference>
<dbReference type="AlphaFoldDB" id="B3M3R6"/>
<dbReference type="OMA" id="FGNDRTQ"/>
<dbReference type="GeneID" id="6506609"/>
<comment type="function">
    <text evidence="2">Has a role in nuclear-cytoplasmic transport of proteins and mRNAs.</text>
</comment>
<dbReference type="Gene3D" id="3.10.450.50">
    <property type="match status" value="1"/>
</dbReference>
<keyword evidence="5" id="KW-1185">Reference proteome</keyword>
<dbReference type="GO" id="GO:0051028">
    <property type="term" value="P:mRNA transport"/>
    <property type="evidence" value="ECO:0007669"/>
    <property type="project" value="UniProtKB-UniRule"/>
</dbReference>
<dbReference type="PhylomeDB" id="B3M3R6"/>
<comment type="subcellular location">
    <subcellularLocation>
        <location evidence="2">Cytoplasm</location>
    </subcellularLocation>
    <subcellularLocation>
        <location evidence="2">Nucleus</location>
    </subcellularLocation>
</comment>
<dbReference type="Proteomes" id="UP000007801">
    <property type="component" value="Unassembled WGS sequence"/>
</dbReference>
<dbReference type="GO" id="GO:0005635">
    <property type="term" value="C:nuclear envelope"/>
    <property type="evidence" value="ECO:0007669"/>
    <property type="project" value="UniProtKB-ARBA"/>
</dbReference>
<dbReference type="InterPro" id="IPR018222">
    <property type="entry name" value="Nuclear_transport_factor_2_euk"/>
</dbReference>
<evidence type="ECO:0000259" key="3">
    <source>
        <dbReference type="PROSITE" id="PS50177"/>
    </source>
</evidence>
<dbReference type="GO" id="GO:0006606">
    <property type="term" value="P:protein import into nucleus"/>
    <property type="evidence" value="ECO:0007669"/>
    <property type="project" value="UniProtKB-ARBA"/>
</dbReference>
<dbReference type="PANTHER" id="PTHR12612">
    <property type="entry name" value="NUCLEAR TRANSPORT FACTOR 2"/>
    <property type="match status" value="1"/>
</dbReference>
<dbReference type="InterPro" id="IPR032710">
    <property type="entry name" value="NTF2-like_dom_sf"/>
</dbReference>
<dbReference type="HOGENOM" id="CLU_131642_1_0_1"/>
<dbReference type="CDD" id="cd00780">
    <property type="entry name" value="NTF2"/>
    <property type="match status" value="1"/>
</dbReference>